<gene>
    <name evidence="12" type="ORF">GCM10022210_24590</name>
</gene>
<dbReference type="RefSeq" id="WP_259094396.1">
    <property type="nucleotide sequence ID" value="NZ_BAAAZC010000018.1"/>
</dbReference>
<proteinExistence type="inferred from homology"/>
<evidence type="ECO:0000256" key="5">
    <source>
        <dbReference type="ARBA" id="ARBA00022519"/>
    </source>
</evidence>
<evidence type="ECO:0000313" key="12">
    <source>
        <dbReference type="EMBL" id="GAA3973420.1"/>
    </source>
</evidence>
<evidence type="ECO:0000256" key="1">
    <source>
        <dbReference type="ARBA" id="ARBA00004383"/>
    </source>
</evidence>
<evidence type="ECO:0000256" key="6">
    <source>
        <dbReference type="ARBA" id="ARBA00022692"/>
    </source>
</evidence>
<keyword evidence="6" id="KW-0812">Transmembrane</keyword>
<keyword evidence="8" id="KW-1133">Transmembrane helix</keyword>
<feature type="chain" id="PRO_5045509942" description="TonB C-terminal domain-containing protein" evidence="10">
    <location>
        <begin position="19"/>
        <end position="320"/>
    </location>
</feature>
<dbReference type="EMBL" id="BAAAZC010000018">
    <property type="protein sequence ID" value="GAA3973420.1"/>
    <property type="molecule type" value="Genomic_DNA"/>
</dbReference>
<dbReference type="Gene3D" id="2.20.110.10">
    <property type="entry name" value="Histone H3 K4-specific methyltransferase SET7/9 N-terminal domain"/>
    <property type="match status" value="1"/>
</dbReference>
<feature type="signal peptide" evidence="10">
    <location>
        <begin position="1"/>
        <end position="18"/>
    </location>
</feature>
<sequence>MKLPLTFVLLFLASLCFAQRQNVYFLKNNGKHVEVRDSADYIRIVREPDSGSVNFNVFEYYLDGKVQMLGKSSTVDPLTLEEQCIRFFKNGGKKTASTYKKGLLINIEYYYFPNGKIYQALTYPDNGLLYNELENNFLINECRDSTGTSLVSEGNGHYIGYDEDFKKITEQGDVKNGKREGVWQGRNDNRHTSFEETYNNGILVTGFAKLDDGKTVNYTKARSVAPQFRGGLDGFARYLSNNIQYPDIARENNIQGKVVLSFVVEKDGRITEIKVTKSVVPVIDQEAVRVLNNSPKWVPGTMYGSPVRVQYSVPVSFALN</sequence>
<keyword evidence="9" id="KW-0472">Membrane</keyword>
<dbReference type="SUPFAM" id="SSF82185">
    <property type="entry name" value="Histone H3 K4-specific methyltransferase SET7/9 N-terminal domain"/>
    <property type="match status" value="1"/>
</dbReference>
<comment type="subcellular location">
    <subcellularLocation>
        <location evidence="1">Cell inner membrane</location>
        <topology evidence="1">Single-pass membrane protein</topology>
        <orientation evidence="1">Periplasmic side</orientation>
    </subcellularLocation>
</comment>
<comment type="caution">
    <text evidence="12">The sequence shown here is derived from an EMBL/GenBank/DDBJ whole genome shotgun (WGS) entry which is preliminary data.</text>
</comment>
<dbReference type="Pfam" id="PF03544">
    <property type="entry name" value="TonB_C"/>
    <property type="match status" value="1"/>
</dbReference>
<evidence type="ECO:0000256" key="2">
    <source>
        <dbReference type="ARBA" id="ARBA00006555"/>
    </source>
</evidence>
<dbReference type="InterPro" id="IPR006260">
    <property type="entry name" value="TonB/TolA_C"/>
</dbReference>
<evidence type="ECO:0000256" key="10">
    <source>
        <dbReference type="SAM" id="SignalP"/>
    </source>
</evidence>
<evidence type="ECO:0000256" key="7">
    <source>
        <dbReference type="ARBA" id="ARBA00022927"/>
    </source>
</evidence>
<dbReference type="Proteomes" id="UP001500742">
    <property type="component" value="Unassembled WGS sequence"/>
</dbReference>
<dbReference type="SUPFAM" id="SSF74653">
    <property type="entry name" value="TolA/TonB C-terminal domain"/>
    <property type="match status" value="1"/>
</dbReference>
<evidence type="ECO:0000259" key="11">
    <source>
        <dbReference type="PROSITE" id="PS52015"/>
    </source>
</evidence>
<accession>A0ABP7PYC4</accession>
<reference evidence="13" key="1">
    <citation type="journal article" date="2019" name="Int. J. Syst. Evol. Microbiol.">
        <title>The Global Catalogue of Microorganisms (GCM) 10K type strain sequencing project: providing services to taxonomists for standard genome sequencing and annotation.</title>
        <authorList>
            <consortium name="The Broad Institute Genomics Platform"/>
            <consortium name="The Broad Institute Genome Sequencing Center for Infectious Disease"/>
            <person name="Wu L."/>
            <person name="Ma J."/>
        </authorList>
    </citation>
    <scope>NUCLEOTIDE SEQUENCE [LARGE SCALE GENOMIC DNA]</scope>
    <source>
        <strain evidence="13">JCM 16601</strain>
    </source>
</reference>
<evidence type="ECO:0000256" key="3">
    <source>
        <dbReference type="ARBA" id="ARBA00022448"/>
    </source>
</evidence>
<dbReference type="PROSITE" id="PS52015">
    <property type="entry name" value="TONB_CTD"/>
    <property type="match status" value="1"/>
</dbReference>
<dbReference type="InterPro" id="IPR037682">
    <property type="entry name" value="TonB_C"/>
</dbReference>
<keyword evidence="7" id="KW-0653">Protein transport</keyword>
<dbReference type="InterPro" id="IPR051045">
    <property type="entry name" value="TonB-dependent_transducer"/>
</dbReference>
<organism evidence="12 13">
    <name type="scientific">Mucilaginibacter dorajii</name>
    <dbReference type="NCBI Taxonomy" id="692994"/>
    <lineage>
        <taxon>Bacteria</taxon>
        <taxon>Pseudomonadati</taxon>
        <taxon>Bacteroidota</taxon>
        <taxon>Sphingobacteriia</taxon>
        <taxon>Sphingobacteriales</taxon>
        <taxon>Sphingobacteriaceae</taxon>
        <taxon>Mucilaginibacter</taxon>
    </lineage>
</organism>
<dbReference type="Gene3D" id="3.30.1150.10">
    <property type="match status" value="1"/>
</dbReference>
<comment type="similarity">
    <text evidence="2">Belongs to the TonB family.</text>
</comment>
<evidence type="ECO:0000256" key="4">
    <source>
        <dbReference type="ARBA" id="ARBA00022475"/>
    </source>
</evidence>
<keyword evidence="10" id="KW-0732">Signal</keyword>
<keyword evidence="13" id="KW-1185">Reference proteome</keyword>
<keyword evidence="3" id="KW-0813">Transport</keyword>
<dbReference type="NCBIfam" id="TIGR01352">
    <property type="entry name" value="tonB_Cterm"/>
    <property type="match status" value="1"/>
</dbReference>
<name>A0ABP7PYC4_9SPHI</name>
<dbReference type="PANTHER" id="PTHR33446">
    <property type="entry name" value="PROTEIN TONB-RELATED"/>
    <property type="match status" value="1"/>
</dbReference>
<evidence type="ECO:0000313" key="13">
    <source>
        <dbReference type="Proteomes" id="UP001500742"/>
    </source>
</evidence>
<feature type="domain" description="TonB C-terminal" evidence="11">
    <location>
        <begin position="230"/>
        <end position="320"/>
    </location>
</feature>
<dbReference type="PANTHER" id="PTHR33446:SF2">
    <property type="entry name" value="PROTEIN TONB"/>
    <property type="match status" value="1"/>
</dbReference>
<protein>
    <recommendedName>
        <fullName evidence="11">TonB C-terminal domain-containing protein</fullName>
    </recommendedName>
</protein>
<keyword evidence="4" id="KW-1003">Cell membrane</keyword>
<evidence type="ECO:0000256" key="9">
    <source>
        <dbReference type="ARBA" id="ARBA00023136"/>
    </source>
</evidence>
<evidence type="ECO:0000256" key="8">
    <source>
        <dbReference type="ARBA" id="ARBA00022989"/>
    </source>
</evidence>
<keyword evidence="5" id="KW-0997">Cell inner membrane</keyword>